<sequence length="100" mass="10998">MPLVMAPKIPPVLLISCVSIQQLIPLSSKNFTKLLGSSHPRLVGVVREPFLAASCDKFLTRDKTSRHFWSLANSSEIPNITSLDSLRAYVMVSNFSVLGL</sequence>
<proteinExistence type="predicted"/>
<keyword evidence="2" id="KW-1185">Reference proteome</keyword>
<evidence type="ECO:0000313" key="1">
    <source>
        <dbReference type="EMBL" id="RNA26429.1"/>
    </source>
</evidence>
<reference evidence="1 2" key="1">
    <citation type="journal article" date="2018" name="Sci. Rep.">
        <title>Genomic signatures of local adaptation to the degree of environmental predictability in rotifers.</title>
        <authorList>
            <person name="Franch-Gras L."/>
            <person name="Hahn C."/>
            <person name="Garcia-Roger E.M."/>
            <person name="Carmona M.J."/>
            <person name="Serra M."/>
            <person name="Gomez A."/>
        </authorList>
    </citation>
    <scope>NUCLEOTIDE SEQUENCE [LARGE SCALE GENOMIC DNA]</scope>
    <source>
        <strain evidence="1">HYR1</strain>
    </source>
</reference>
<evidence type="ECO:0000313" key="2">
    <source>
        <dbReference type="Proteomes" id="UP000276133"/>
    </source>
</evidence>
<dbReference type="Proteomes" id="UP000276133">
    <property type="component" value="Unassembled WGS sequence"/>
</dbReference>
<accession>A0A3M7RSJ2</accession>
<dbReference type="AlphaFoldDB" id="A0A3M7RSJ2"/>
<organism evidence="1 2">
    <name type="scientific">Brachionus plicatilis</name>
    <name type="common">Marine rotifer</name>
    <name type="synonym">Brachionus muelleri</name>
    <dbReference type="NCBI Taxonomy" id="10195"/>
    <lineage>
        <taxon>Eukaryota</taxon>
        <taxon>Metazoa</taxon>
        <taxon>Spiralia</taxon>
        <taxon>Gnathifera</taxon>
        <taxon>Rotifera</taxon>
        <taxon>Eurotatoria</taxon>
        <taxon>Monogononta</taxon>
        <taxon>Pseudotrocha</taxon>
        <taxon>Ploima</taxon>
        <taxon>Brachionidae</taxon>
        <taxon>Brachionus</taxon>
    </lineage>
</organism>
<gene>
    <name evidence="1" type="ORF">BpHYR1_028777</name>
</gene>
<name>A0A3M7RSJ2_BRAPC</name>
<protein>
    <submittedName>
        <fullName evidence="1">Uncharacterized protein</fullName>
    </submittedName>
</protein>
<dbReference type="EMBL" id="REGN01002743">
    <property type="protein sequence ID" value="RNA26429.1"/>
    <property type="molecule type" value="Genomic_DNA"/>
</dbReference>
<comment type="caution">
    <text evidence="1">The sequence shown here is derived from an EMBL/GenBank/DDBJ whole genome shotgun (WGS) entry which is preliminary data.</text>
</comment>